<evidence type="ECO:0000313" key="3">
    <source>
        <dbReference type="Proteomes" id="UP000198885"/>
    </source>
</evidence>
<dbReference type="Proteomes" id="UP000198885">
    <property type="component" value="Unassembled WGS sequence"/>
</dbReference>
<organism evidence="2 3">
    <name type="scientific">Tranquillimonas rosea</name>
    <dbReference type="NCBI Taxonomy" id="641238"/>
    <lineage>
        <taxon>Bacteria</taxon>
        <taxon>Pseudomonadati</taxon>
        <taxon>Pseudomonadota</taxon>
        <taxon>Alphaproteobacteria</taxon>
        <taxon>Rhodobacterales</taxon>
        <taxon>Roseobacteraceae</taxon>
        <taxon>Tranquillimonas</taxon>
    </lineage>
</organism>
<feature type="compositionally biased region" description="Basic and acidic residues" evidence="1">
    <location>
        <begin position="1"/>
        <end position="14"/>
    </location>
</feature>
<name>A0A1H9VLV1_9RHOB</name>
<proteinExistence type="predicted"/>
<evidence type="ECO:0000313" key="2">
    <source>
        <dbReference type="EMBL" id="SES22337.1"/>
    </source>
</evidence>
<feature type="region of interest" description="Disordered" evidence="1">
    <location>
        <begin position="1"/>
        <end position="36"/>
    </location>
</feature>
<dbReference type="STRING" id="641238.SAMN04490244_107201"/>
<gene>
    <name evidence="2" type="ORF">SAMN04490244_107201</name>
</gene>
<keyword evidence="3" id="KW-1185">Reference proteome</keyword>
<accession>A0A1H9VLV1</accession>
<sequence length="98" mass="10436">MRSDGAGDASHDGSELSGLPLYRVPKQHGGDARRTGGARCGFQGLLRCRDEAVIRVECFVDGGRLHKSFSDVHGQIAPHPTNDVCKIDGRIGVGHGRS</sequence>
<reference evidence="2 3" key="1">
    <citation type="submission" date="2016-10" db="EMBL/GenBank/DDBJ databases">
        <authorList>
            <person name="de Groot N.N."/>
        </authorList>
    </citation>
    <scope>NUCLEOTIDE SEQUENCE [LARGE SCALE GENOMIC DNA]</scope>
    <source>
        <strain evidence="2 3">DSM 23042</strain>
    </source>
</reference>
<evidence type="ECO:0000256" key="1">
    <source>
        <dbReference type="SAM" id="MobiDB-lite"/>
    </source>
</evidence>
<protein>
    <submittedName>
        <fullName evidence="2">Uncharacterized protein</fullName>
    </submittedName>
</protein>
<dbReference type="EMBL" id="FOGU01000007">
    <property type="protein sequence ID" value="SES22337.1"/>
    <property type="molecule type" value="Genomic_DNA"/>
</dbReference>
<dbReference type="AlphaFoldDB" id="A0A1H9VLV1"/>